<gene>
    <name evidence="1" type="ORF">HNR13_001226</name>
</gene>
<dbReference type="EMBL" id="JACCFL010000001">
    <property type="protein sequence ID" value="NYJ22939.1"/>
    <property type="molecule type" value="Genomic_DNA"/>
</dbReference>
<protein>
    <submittedName>
        <fullName evidence="1">Surfactin synthase thioesterase subunit</fullName>
    </submittedName>
</protein>
<organism evidence="1 2">
    <name type="scientific">Leifsonia shinshuensis</name>
    <dbReference type="NCBI Taxonomy" id="150026"/>
    <lineage>
        <taxon>Bacteria</taxon>
        <taxon>Bacillati</taxon>
        <taxon>Actinomycetota</taxon>
        <taxon>Actinomycetes</taxon>
        <taxon>Micrococcales</taxon>
        <taxon>Microbacteriaceae</taxon>
        <taxon>Leifsonia</taxon>
    </lineage>
</organism>
<dbReference type="Gene3D" id="3.40.50.1820">
    <property type="entry name" value="alpha/beta hydrolase"/>
    <property type="match status" value="1"/>
</dbReference>
<dbReference type="AlphaFoldDB" id="A0A853CRI8"/>
<reference evidence="1 2" key="1">
    <citation type="submission" date="2020-07" db="EMBL/GenBank/DDBJ databases">
        <title>Sequencing the genomes of 1000 actinobacteria strains.</title>
        <authorList>
            <person name="Klenk H.-P."/>
        </authorList>
    </citation>
    <scope>NUCLEOTIDE SEQUENCE [LARGE SCALE GENOMIC DNA]</scope>
    <source>
        <strain evidence="1 2">DSM 15165</strain>
    </source>
</reference>
<dbReference type="Proteomes" id="UP000578352">
    <property type="component" value="Unassembled WGS sequence"/>
</dbReference>
<sequence length="155" mass="16520">MGATLAFEVALRLQDVDRLEHVFLAAARPPWEAPDGATAFSVERAAARASALSGELSERAREILLEDLALLASYPGRRPEGQLKVPATILYSNDDPVVAAIDSARWASWCSAEPRLVELSGVGHLFHRASLDVLAVVQSTLSPLTPIHTATPASA</sequence>
<dbReference type="InterPro" id="IPR029058">
    <property type="entry name" value="AB_hydrolase_fold"/>
</dbReference>
<accession>A0A853CRI8</accession>
<comment type="caution">
    <text evidence="1">The sequence shown here is derived from an EMBL/GenBank/DDBJ whole genome shotgun (WGS) entry which is preliminary data.</text>
</comment>
<proteinExistence type="predicted"/>
<dbReference type="SUPFAM" id="SSF53474">
    <property type="entry name" value="alpha/beta-Hydrolases"/>
    <property type="match status" value="1"/>
</dbReference>
<name>A0A853CRI8_9MICO</name>
<evidence type="ECO:0000313" key="2">
    <source>
        <dbReference type="Proteomes" id="UP000578352"/>
    </source>
</evidence>
<evidence type="ECO:0000313" key="1">
    <source>
        <dbReference type="EMBL" id="NYJ22939.1"/>
    </source>
</evidence>